<name>A0A0E9PSL3_ANGAN</name>
<organism evidence="1">
    <name type="scientific">Anguilla anguilla</name>
    <name type="common">European freshwater eel</name>
    <name type="synonym">Muraena anguilla</name>
    <dbReference type="NCBI Taxonomy" id="7936"/>
    <lineage>
        <taxon>Eukaryota</taxon>
        <taxon>Metazoa</taxon>
        <taxon>Chordata</taxon>
        <taxon>Craniata</taxon>
        <taxon>Vertebrata</taxon>
        <taxon>Euteleostomi</taxon>
        <taxon>Actinopterygii</taxon>
        <taxon>Neopterygii</taxon>
        <taxon>Teleostei</taxon>
        <taxon>Anguilliformes</taxon>
        <taxon>Anguillidae</taxon>
        <taxon>Anguilla</taxon>
    </lineage>
</organism>
<evidence type="ECO:0000313" key="1">
    <source>
        <dbReference type="EMBL" id="JAH07247.1"/>
    </source>
</evidence>
<reference evidence="1" key="2">
    <citation type="journal article" date="2015" name="Fish Shellfish Immunol.">
        <title>Early steps in the European eel (Anguilla anguilla)-Vibrio vulnificus interaction in the gills: Role of the RtxA13 toxin.</title>
        <authorList>
            <person name="Callol A."/>
            <person name="Pajuelo D."/>
            <person name="Ebbesson L."/>
            <person name="Teles M."/>
            <person name="MacKenzie S."/>
            <person name="Amaro C."/>
        </authorList>
    </citation>
    <scope>NUCLEOTIDE SEQUENCE</scope>
</reference>
<sequence>MKPKIILLYMECVKKTHNFVYCARVLRTFRAHRWKLQYFSKSLSFGFVIWREYIIRNNKLRGSALSAVNFLTATFSTFYF</sequence>
<proteinExistence type="predicted"/>
<accession>A0A0E9PSL3</accession>
<reference evidence="1" key="1">
    <citation type="submission" date="2014-11" db="EMBL/GenBank/DDBJ databases">
        <authorList>
            <person name="Amaro Gonzalez C."/>
        </authorList>
    </citation>
    <scope>NUCLEOTIDE SEQUENCE</scope>
</reference>
<dbReference type="EMBL" id="GBXM01101330">
    <property type="protein sequence ID" value="JAH07247.1"/>
    <property type="molecule type" value="Transcribed_RNA"/>
</dbReference>
<protein>
    <submittedName>
        <fullName evidence="1">Uncharacterized protein</fullName>
    </submittedName>
</protein>
<dbReference type="AlphaFoldDB" id="A0A0E9PSL3"/>